<dbReference type="AlphaFoldDB" id="A0A316E989"/>
<dbReference type="InterPro" id="IPR030395">
    <property type="entry name" value="GP_PDE_dom"/>
</dbReference>
<dbReference type="SUPFAM" id="SSF51695">
    <property type="entry name" value="PLC-like phosphodiesterases"/>
    <property type="match status" value="1"/>
</dbReference>
<evidence type="ECO:0000313" key="2">
    <source>
        <dbReference type="EMBL" id="MBD1260474.1"/>
    </source>
</evidence>
<evidence type="ECO:0000313" key="4">
    <source>
        <dbReference type="Proteomes" id="UP000245667"/>
    </source>
</evidence>
<dbReference type="Proteomes" id="UP000245667">
    <property type="component" value="Unassembled WGS sequence"/>
</dbReference>
<organism evidence="3 4">
    <name type="scientific">Maribacter polysiphoniae</name>
    <dbReference type="NCBI Taxonomy" id="429344"/>
    <lineage>
        <taxon>Bacteria</taxon>
        <taxon>Pseudomonadati</taxon>
        <taxon>Bacteroidota</taxon>
        <taxon>Flavobacteriia</taxon>
        <taxon>Flavobacteriales</taxon>
        <taxon>Flavobacteriaceae</taxon>
        <taxon>Maribacter</taxon>
    </lineage>
</organism>
<dbReference type="PROSITE" id="PS51704">
    <property type="entry name" value="GP_PDE"/>
    <property type="match status" value="1"/>
</dbReference>
<dbReference type="EMBL" id="JACWLN010000002">
    <property type="protein sequence ID" value="MBD1260474.1"/>
    <property type="molecule type" value="Genomic_DNA"/>
</dbReference>
<dbReference type="EMBL" id="QGGQ01000001">
    <property type="protein sequence ID" value="PWK25939.1"/>
    <property type="molecule type" value="Genomic_DNA"/>
</dbReference>
<dbReference type="RefSeq" id="WP_109648845.1">
    <property type="nucleotide sequence ID" value="NZ_CAJQNU010000035.1"/>
</dbReference>
<dbReference type="GO" id="GO:0006629">
    <property type="term" value="P:lipid metabolic process"/>
    <property type="evidence" value="ECO:0007669"/>
    <property type="project" value="InterPro"/>
</dbReference>
<keyword evidence="5" id="KW-1185">Reference proteome</keyword>
<accession>A0A316E989</accession>
<sequence length="250" mass="28054">MKKPIVYFLLLSLLLTQSCKMNDEPLVIGHRGAMGHETENTVASIQKALELGVDMIEIDVFKIKSGEIVVFHDDTVDRLANATGKIEEFDISQIKQMVLEGNQTIPLLKDVIDVLDDDVRLNIELKGAGTADKVNSIVNEFLEKKDWDLDKFIISSFNWEELKSMRRVNKDIPIAILTGDDIEGSIALAKELNAEAVNPSFKGLDMDSAKKIKEAGFKIYTWTVNKPEDIDLVKSFDVDGIITNYPERIN</sequence>
<proteinExistence type="predicted"/>
<dbReference type="PANTHER" id="PTHR46211">
    <property type="entry name" value="GLYCEROPHOSPHORYL DIESTER PHOSPHODIESTERASE"/>
    <property type="match status" value="1"/>
</dbReference>
<dbReference type="InterPro" id="IPR017946">
    <property type="entry name" value="PLC-like_Pdiesterase_TIM-brl"/>
</dbReference>
<reference evidence="2 5" key="2">
    <citation type="submission" date="2020-07" db="EMBL/GenBank/DDBJ databases">
        <title>The draft genome sequence of Maribacter polysiphoniae KCTC 22021.</title>
        <authorList>
            <person name="Mu L."/>
        </authorList>
    </citation>
    <scope>NUCLEOTIDE SEQUENCE [LARGE SCALE GENOMIC DNA]</scope>
    <source>
        <strain evidence="2 5">KCTC 22021</strain>
    </source>
</reference>
<evidence type="ECO:0000313" key="5">
    <source>
        <dbReference type="Proteomes" id="UP000651837"/>
    </source>
</evidence>
<name>A0A316E989_9FLAO</name>
<dbReference type="Gene3D" id="3.20.20.190">
    <property type="entry name" value="Phosphatidylinositol (PI) phosphodiesterase"/>
    <property type="match status" value="1"/>
</dbReference>
<protein>
    <submittedName>
        <fullName evidence="2">Glycerophosphodiester phosphodiesterase</fullName>
    </submittedName>
    <submittedName>
        <fullName evidence="3">Glycerophosphoryl diester phosphodiesterase</fullName>
    </submittedName>
</protein>
<dbReference type="OrthoDB" id="384721at2"/>
<feature type="domain" description="GP-PDE" evidence="1">
    <location>
        <begin position="25"/>
        <end position="250"/>
    </location>
</feature>
<dbReference type="PANTHER" id="PTHR46211:SF1">
    <property type="entry name" value="GLYCEROPHOSPHODIESTER PHOSPHODIESTERASE, CYTOPLASMIC"/>
    <property type="match status" value="1"/>
</dbReference>
<evidence type="ECO:0000313" key="3">
    <source>
        <dbReference type="EMBL" id="PWK25939.1"/>
    </source>
</evidence>
<dbReference type="Proteomes" id="UP000651837">
    <property type="component" value="Unassembled WGS sequence"/>
</dbReference>
<evidence type="ECO:0000259" key="1">
    <source>
        <dbReference type="PROSITE" id="PS51704"/>
    </source>
</evidence>
<dbReference type="PROSITE" id="PS51257">
    <property type="entry name" value="PROKAR_LIPOPROTEIN"/>
    <property type="match status" value="1"/>
</dbReference>
<reference evidence="3 4" key="1">
    <citation type="submission" date="2018-05" db="EMBL/GenBank/DDBJ databases">
        <title>Genomic Encyclopedia of Archaeal and Bacterial Type Strains, Phase II (KMG-II): from individual species to whole genera.</title>
        <authorList>
            <person name="Goeker M."/>
        </authorList>
    </citation>
    <scope>NUCLEOTIDE SEQUENCE [LARGE SCALE GENOMIC DNA]</scope>
    <source>
        <strain evidence="3 4">DSM 23514</strain>
    </source>
</reference>
<gene>
    <name evidence="2" type="ORF">HZY62_07730</name>
    <name evidence="3" type="ORF">LX92_00683</name>
</gene>
<comment type="caution">
    <text evidence="3">The sequence shown here is derived from an EMBL/GenBank/DDBJ whole genome shotgun (WGS) entry which is preliminary data.</text>
</comment>
<dbReference type="GO" id="GO:0008081">
    <property type="term" value="F:phosphoric diester hydrolase activity"/>
    <property type="evidence" value="ECO:0007669"/>
    <property type="project" value="InterPro"/>
</dbReference>
<dbReference type="Pfam" id="PF03009">
    <property type="entry name" value="GDPD"/>
    <property type="match status" value="1"/>
</dbReference>